<keyword evidence="2" id="KW-1185">Reference proteome</keyword>
<comment type="caution">
    <text evidence="1">The sequence shown here is derived from an EMBL/GenBank/DDBJ whole genome shotgun (WGS) entry which is preliminary data.</text>
</comment>
<organism evidence="1 2">
    <name type="scientific">Trichonephila inaurata madagascariensis</name>
    <dbReference type="NCBI Taxonomy" id="2747483"/>
    <lineage>
        <taxon>Eukaryota</taxon>
        <taxon>Metazoa</taxon>
        <taxon>Ecdysozoa</taxon>
        <taxon>Arthropoda</taxon>
        <taxon>Chelicerata</taxon>
        <taxon>Arachnida</taxon>
        <taxon>Araneae</taxon>
        <taxon>Araneomorphae</taxon>
        <taxon>Entelegynae</taxon>
        <taxon>Araneoidea</taxon>
        <taxon>Nephilidae</taxon>
        <taxon>Trichonephila</taxon>
        <taxon>Trichonephila inaurata</taxon>
    </lineage>
</organism>
<proteinExistence type="predicted"/>
<name>A0A8X7CNL5_9ARAC</name>
<protein>
    <submittedName>
        <fullName evidence="1">Uncharacterized protein</fullName>
    </submittedName>
</protein>
<sequence length="128" mass="14956">MIKSHVTFFRHLHKHSHDPVYCPECLEQMTLSHFDYKHAPNKHELDSRKQCMFCFGRRQWNHGEKNLSINVNRIKSCLKLFVTNTKDFSAFLDAQEKDIVEEIAVEACERENVNTLNPILGTCLVVPN</sequence>
<dbReference type="Proteomes" id="UP000886998">
    <property type="component" value="Unassembled WGS sequence"/>
</dbReference>
<reference evidence="1" key="1">
    <citation type="submission" date="2020-08" db="EMBL/GenBank/DDBJ databases">
        <title>Multicomponent nature underlies the extraordinary mechanical properties of spider dragline silk.</title>
        <authorList>
            <person name="Kono N."/>
            <person name="Nakamura H."/>
            <person name="Mori M."/>
            <person name="Yoshida Y."/>
            <person name="Ohtoshi R."/>
            <person name="Malay A.D."/>
            <person name="Moran D.A.P."/>
            <person name="Tomita M."/>
            <person name="Numata K."/>
            <person name="Arakawa K."/>
        </authorList>
    </citation>
    <scope>NUCLEOTIDE SEQUENCE</scope>
</reference>
<gene>
    <name evidence="1" type="primary">NCL1_62277</name>
    <name evidence="1" type="ORF">TNIN_19091</name>
</gene>
<evidence type="ECO:0000313" key="1">
    <source>
        <dbReference type="EMBL" id="GFY72290.1"/>
    </source>
</evidence>
<dbReference type="AlphaFoldDB" id="A0A8X7CNL5"/>
<dbReference type="OrthoDB" id="6460185at2759"/>
<evidence type="ECO:0000313" key="2">
    <source>
        <dbReference type="Proteomes" id="UP000886998"/>
    </source>
</evidence>
<dbReference type="EMBL" id="BMAV01019331">
    <property type="protein sequence ID" value="GFY72290.1"/>
    <property type="molecule type" value="Genomic_DNA"/>
</dbReference>
<accession>A0A8X7CNL5</accession>